<keyword evidence="3" id="KW-1185">Reference proteome</keyword>
<dbReference type="EMBL" id="JAAHBU010000198">
    <property type="protein sequence ID" value="NER64930.1"/>
    <property type="molecule type" value="Genomic_DNA"/>
</dbReference>
<dbReference type="RefSeq" id="WP_163946289.1">
    <property type="nucleotide sequence ID" value="NZ_JAAHBU010000198.1"/>
</dbReference>
<dbReference type="InterPro" id="IPR032774">
    <property type="entry name" value="WG_beta_rep"/>
</dbReference>
<dbReference type="Pfam" id="PF14903">
    <property type="entry name" value="WG_beta_rep"/>
    <property type="match status" value="3"/>
</dbReference>
<dbReference type="Proteomes" id="UP000482634">
    <property type="component" value="Unassembled WGS sequence"/>
</dbReference>
<evidence type="ECO:0000256" key="1">
    <source>
        <dbReference type="SAM" id="SignalP"/>
    </source>
</evidence>
<accession>A0A6B3NXK6</accession>
<organism evidence="2 3">
    <name type="scientific">Pseudomonas brassicae</name>
    <dbReference type="NCBI Taxonomy" id="2708063"/>
    <lineage>
        <taxon>Bacteria</taxon>
        <taxon>Pseudomonadati</taxon>
        <taxon>Pseudomonadota</taxon>
        <taxon>Gammaproteobacteria</taxon>
        <taxon>Pseudomonadales</taxon>
        <taxon>Pseudomonadaceae</taxon>
        <taxon>Pseudomonas</taxon>
    </lineage>
</organism>
<sequence length="536" mass="58107">MKCLTRAHVGPLLFSVSAALLAGCQSIKPMPAPTAMVLPVCINDECAVLDQNGVVQVSVDNDYDAVYDAPMNSTLLFARDGVWSLASGDGKQLIKAEFTDELWTLTPGYFGFKRDGKFGVMDEQGKEIQPATYDEVFQGDFNEFIVYEVDGKRGFLSAKGQKLSEPVFDTSRVRGNFAELGHWITGERNGESWALNITTGELKKVEFGEIDAGAGQVMVVSKGRGEAKGLADAKGTLVTALKYDWMGKPGVDLVAFKEAGAKLCGYMDFQGKTVIPPAFAECNPFGEKGAMVLAANVEGKNKGGFIGRDGKWLIEPTYASVGDAKLSSMGMLGNVPGYSHIGVLQNMFLAYYGVFDLNKGVEVLKPEYLQVGVLTDNLFAFSDLASPYRTVRVFGQPSQVRAVGVVDAKGKVLIKPDEYTYFKLDASGRYLSAYEALGAPARVALYDLDGKQVVPARWQELEVDVARGAIFGYEVQGTGDDMSRSLRALYRLDGTPVFDTVIVKAGCDVEQVRNGKGEVLWPIDPKEYCEDPDVGA</sequence>
<protein>
    <recommendedName>
        <fullName evidence="4">WG repeat-containing protein</fullName>
    </recommendedName>
</protein>
<keyword evidence="1" id="KW-0732">Signal</keyword>
<comment type="caution">
    <text evidence="2">The sequence shown here is derived from an EMBL/GenBank/DDBJ whole genome shotgun (WGS) entry which is preliminary data.</text>
</comment>
<reference evidence="2 3" key="1">
    <citation type="submission" date="2020-02" db="EMBL/GenBank/DDBJ databases">
        <title>Broccoli isolated Pseudomonas sp.</title>
        <authorList>
            <person name="Fujikawa T."/>
            <person name="Sawada H."/>
        </authorList>
    </citation>
    <scope>NUCLEOTIDE SEQUENCE [LARGE SCALE GENOMIC DNA]</scope>
    <source>
        <strain evidence="2 3">MAFF212427</strain>
    </source>
</reference>
<proteinExistence type="predicted"/>
<dbReference type="PANTHER" id="PTHR37841">
    <property type="entry name" value="GLR2918 PROTEIN"/>
    <property type="match status" value="1"/>
</dbReference>
<feature type="chain" id="PRO_5025351402" description="WG repeat-containing protein" evidence="1">
    <location>
        <begin position="23"/>
        <end position="536"/>
    </location>
</feature>
<dbReference type="PANTHER" id="PTHR37841:SF1">
    <property type="entry name" value="DUF3298 DOMAIN-CONTAINING PROTEIN"/>
    <property type="match status" value="1"/>
</dbReference>
<evidence type="ECO:0008006" key="4">
    <source>
        <dbReference type="Google" id="ProtNLM"/>
    </source>
</evidence>
<dbReference type="PROSITE" id="PS51257">
    <property type="entry name" value="PROKAR_LIPOPROTEIN"/>
    <property type="match status" value="1"/>
</dbReference>
<evidence type="ECO:0000313" key="2">
    <source>
        <dbReference type="EMBL" id="NER64930.1"/>
    </source>
</evidence>
<evidence type="ECO:0000313" key="3">
    <source>
        <dbReference type="Proteomes" id="UP000482634"/>
    </source>
</evidence>
<dbReference type="AlphaFoldDB" id="A0A6B3NXK6"/>
<name>A0A6B3NXK6_9PSED</name>
<gene>
    <name evidence="2" type="ORF">G3436_14930</name>
</gene>
<feature type="signal peptide" evidence="1">
    <location>
        <begin position="1"/>
        <end position="22"/>
    </location>
</feature>